<proteinExistence type="predicted"/>
<evidence type="ECO:0000256" key="2">
    <source>
        <dbReference type="PROSITE-ProRule" id="PRU00169"/>
    </source>
</evidence>
<dbReference type="RefSeq" id="WP_184334658.1">
    <property type="nucleotide sequence ID" value="NZ_JACHHZ010000005.1"/>
</dbReference>
<dbReference type="InterPro" id="IPR050595">
    <property type="entry name" value="Bact_response_regulator"/>
</dbReference>
<dbReference type="SUPFAM" id="SSF52172">
    <property type="entry name" value="CheY-like"/>
    <property type="match status" value="1"/>
</dbReference>
<sequence>MADRGRIVIVEDDPGLNQAVLRLLQAAGFEAVGFDTATAALADQSARKTACLVVDVHLADMTGYEFLHRLSLAGPLPPVIIVTAHDNASSRRQAQSIGAAEYLTKPFPGRLLVDAVKRIVTESSAKS</sequence>
<evidence type="ECO:0000313" key="5">
    <source>
        <dbReference type="Proteomes" id="UP000588068"/>
    </source>
</evidence>
<evidence type="ECO:0000313" key="4">
    <source>
        <dbReference type="EMBL" id="MBB6095263.1"/>
    </source>
</evidence>
<dbReference type="InterPro" id="IPR011006">
    <property type="entry name" value="CheY-like_superfamily"/>
</dbReference>
<evidence type="ECO:0000256" key="1">
    <source>
        <dbReference type="ARBA" id="ARBA00022553"/>
    </source>
</evidence>
<feature type="domain" description="Response regulatory" evidence="3">
    <location>
        <begin position="6"/>
        <end position="120"/>
    </location>
</feature>
<dbReference type="EMBL" id="JACHHZ010000005">
    <property type="protein sequence ID" value="MBB6095263.1"/>
    <property type="molecule type" value="Genomic_DNA"/>
</dbReference>
<dbReference type="AlphaFoldDB" id="A0A841HR73"/>
<dbReference type="PANTHER" id="PTHR44591">
    <property type="entry name" value="STRESS RESPONSE REGULATOR PROTEIN 1"/>
    <property type="match status" value="1"/>
</dbReference>
<name>A0A841HR73_9GAMM</name>
<dbReference type="InterPro" id="IPR001789">
    <property type="entry name" value="Sig_transdc_resp-reg_receiver"/>
</dbReference>
<dbReference type="SMART" id="SM00448">
    <property type="entry name" value="REC"/>
    <property type="match status" value="1"/>
</dbReference>
<keyword evidence="1 2" id="KW-0597">Phosphoprotein</keyword>
<dbReference type="GO" id="GO:0000160">
    <property type="term" value="P:phosphorelay signal transduction system"/>
    <property type="evidence" value="ECO:0007669"/>
    <property type="project" value="InterPro"/>
</dbReference>
<evidence type="ECO:0000259" key="3">
    <source>
        <dbReference type="PROSITE" id="PS50110"/>
    </source>
</evidence>
<accession>A0A841HR73</accession>
<dbReference type="Gene3D" id="3.40.50.2300">
    <property type="match status" value="1"/>
</dbReference>
<gene>
    <name evidence="4" type="ORF">HNQ60_004153</name>
</gene>
<dbReference type="PROSITE" id="PS50110">
    <property type="entry name" value="RESPONSE_REGULATORY"/>
    <property type="match status" value="1"/>
</dbReference>
<reference evidence="4 5" key="1">
    <citation type="submission" date="2020-08" db="EMBL/GenBank/DDBJ databases">
        <title>Genomic Encyclopedia of Type Strains, Phase IV (KMG-IV): sequencing the most valuable type-strain genomes for metagenomic binning, comparative biology and taxonomic classification.</title>
        <authorList>
            <person name="Goeker M."/>
        </authorList>
    </citation>
    <scope>NUCLEOTIDE SEQUENCE [LARGE SCALE GENOMIC DNA]</scope>
    <source>
        <strain evidence="4 5">DSM 26723</strain>
    </source>
</reference>
<organism evidence="4 5">
    <name type="scientific">Povalibacter uvarum</name>
    <dbReference type="NCBI Taxonomy" id="732238"/>
    <lineage>
        <taxon>Bacteria</taxon>
        <taxon>Pseudomonadati</taxon>
        <taxon>Pseudomonadota</taxon>
        <taxon>Gammaproteobacteria</taxon>
        <taxon>Steroidobacterales</taxon>
        <taxon>Steroidobacteraceae</taxon>
        <taxon>Povalibacter</taxon>
    </lineage>
</organism>
<protein>
    <submittedName>
        <fullName evidence="4">FixJ family two-component response regulator</fullName>
    </submittedName>
</protein>
<dbReference type="Pfam" id="PF00072">
    <property type="entry name" value="Response_reg"/>
    <property type="match status" value="1"/>
</dbReference>
<feature type="modified residue" description="4-aspartylphosphate" evidence="2">
    <location>
        <position position="55"/>
    </location>
</feature>
<dbReference type="CDD" id="cd00156">
    <property type="entry name" value="REC"/>
    <property type="match status" value="1"/>
</dbReference>
<dbReference type="Proteomes" id="UP000588068">
    <property type="component" value="Unassembled WGS sequence"/>
</dbReference>
<keyword evidence="5" id="KW-1185">Reference proteome</keyword>
<comment type="caution">
    <text evidence="4">The sequence shown here is derived from an EMBL/GenBank/DDBJ whole genome shotgun (WGS) entry which is preliminary data.</text>
</comment>
<dbReference type="PANTHER" id="PTHR44591:SF3">
    <property type="entry name" value="RESPONSE REGULATORY DOMAIN-CONTAINING PROTEIN"/>
    <property type="match status" value="1"/>
</dbReference>